<dbReference type="GO" id="GO:0006075">
    <property type="term" value="P:(1-&gt;3)-beta-D-glucan biosynthetic process"/>
    <property type="evidence" value="ECO:0007669"/>
    <property type="project" value="InterPro"/>
</dbReference>
<keyword evidence="2" id="KW-1133">Transmembrane helix</keyword>
<proteinExistence type="predicted"/>
<dbReference type="Proteomes" id="UP000649617">
    <property type="component" value="Unassembled WGS sequence"/>
</dbReference>
<dbReference type="PANTHER" id="PTHR12741:SF48">
    <property type="entry name" value="1,3-BETA-GLUCAN SYNTHASE COMPONENT FKS1-RELATED"/>
    <property type="match status" value="1"/>
</dbReference>
<feature type="transmembrane region" description="Helical" evidence="2">
    <location>
        <begin position="495"/>
        <end position="520"/>
    </location>
</feature>
<keyword evidence="2" id="KW-0472">Membrane</keyword>
<dbReference type="Pfam" id="PF02364">
    <property type="entry name" value="Glucan_synthase"/>
    <property type="match status" value="1"/>
</dbReference>
<dbReference type="OrthoDB" id="1880850at2759"/>
<feature type="transmembrane region" description="Helical" evidence="2">
    <location>
        <begin position="940"/>
        <end position="963"/>
    </location>
</feature>
<dbReference type="EMBL" id="CAJNIZ010039446">
    <property type="protein sequence ID" value="CAE7590399.1"/>
    <property type="molecule type" value="Genomic_DNA"/>
</dbReference>
<feature type="domain" description="Glycosyl transferase 48" evidence="3">
    <location>
        <begin position="27"/>
        <end position="706"/>
    </location>
</feature>
<feature type="transmembrane region" description="Helical" evidence="2">
    <location>
        <begin position="615"/>
        <end position="633"/>
    </location>
</feature>
<name>A0A812UQT4_SYMPI</name>
<comment type="caution">
    <text evidence="4">The sequence shown here is derived from an EMBL/GenBank/DDBJ whole genome shotgun (WGS) entry which is preliminary data.</text>
</comment>
<dbReference type="GO" id="GO:0003843">
    <property type="term" value="F:1,3-beta-D-glucan synthase activity"/>
    <property type="evidence" value="ECO:0007669"/>
    <property type="project" value="InterPro"/>
</dbReference>
<feature type="region of interest" description="Disordered" evidence="1">
    <location>
        <begin position="1015"/>
        <end position="1035"/>
    </location>
</feature>
<evidence type="ECO:0000256" key="2">
    <source>
        <dbReference type="SAM" id="Phobius"/>
    </source>
</evidence>
<accession>A0A812UQT4</accession>
<dbReference type="GO" id="GO:0005886">
    <property type="term" value="C:plasma membrane"/>
    <property type="evidence" value="ECO:0007669"/>
    <property type="project" value="TreeGrafter"/>
</dbReference>
<feature type="transmembrane region" description="Helical" evidence="2">
    <location>
        <begin position="894"/>
        <end position="912"/>
    </location>
</feature>
<evidence type="ECO:0000313" key="5">
    <source>
        <dbReference type="Proteomes" id="UP000649617"/>
    </source>
</evidence>
<keyword evidence="2" id="KW-0812">Transmembrane</keyword>
<gene>
    <name evidence="4" type="primary">FKS1</name>
    <name evidence="4" type="ORF">SPIL2461_LOCUS15737</name>
</gene>
<feature type="transmembrane region" description="Helical" evidence="2">
    <location>
        <begin position="746"/>
        <end position="768"/>
    </location>
</feature>
<protein>
    <submittedName>
        <fullName evidence="4">FKS1 protein</fullName>
    </submittedName>
</protein>
<feature type="transmembrane region" description="Helical" evidence="2">
    <location>
        <begin position="707"/>
        <end position="726"/>
    </location>
</feature>
<dbReference type="GO" id="GO:0000148">
    <property type="term" value="C:1,3-beta-D-glucan synthase complex"/>
    <property type="evidence" value="ECO:0007669"/>
    <property type="project" value="InterPro"/>
</dbReference>
<dbReference type="AlphaFoldDB" id="A0A812UQT4"/>
<sequence>MWALTNTRMDTLIKLAKATASIVSWARVLIPHYGETILEQKASLYDGRTDDPDTVPLMDWLKARYEDEWGNFDARMQVRHTVQLPHGANWDEYDDLQWEKIGGWSSMRLQTLWRTVAGMMLYHPALWCHYEIQRLGNFPGEEKPLLADRWRPNDCFSCIVSMQQYAVFEPVRYQQTDQMFKKFPSSLKVAFIDQSDKNVHAEVDRVHPRQHRRYFSCLIDGACQDIGGGKRKAKFQVELPGYPILGDGKSDNQNHAIIFTRGIFGQCIDANQGAYFEQMLMLPCVLGEFRTAKRGDDAAKQIIGLPEHITSDIGSVGDFAAGSEVAFGTILQRTYAVLGARMHYGHPDIMNKQFMMQQGGVSKATKTINLSEDIFAGMDFTLRGQGRSIKHCEYFHVAKGRDLGFNTVLGFFSKLSSGAGEQILTRQMFRLGQLLHLPEALTFYYAHVGYYITQGLVSASMPILVFAWMVVLAADCEETFQVFENYCPQMPAAQAMANLLSVWYSWVIFLFLVATSMPLFAECWMERSFLHAVWRLGKQYLTLSFLMFVFQAKIIGSYVVNELRYGGAQYVATGRGLPTYRRPFIGELDLEGKLKKVGGLYLDYAMYTYYDGMRLLAACIVVLLLGGVSDAGGQASNLGFTWLAIGITIASWLYGPFVFNPYQFDLDEVRSDLRAWVGFFLGDQGKLWVENYQKTQLKPLKGFRESVIGANFLISIFCLAVWFSILTHKVQLLEVIYSAYTRYSTLSILTLLPPVGLSLLYCLVVSVLESVLSLPRAVVPPAAPRKTRAIDLEGGSSSESESEAEAPAPMGHATLAAAGVPVHQSVSDTVVERPLESDSEDERGCKLPEAIPLAFSALMVTAIEIVESIAPLYVAFSPLKGTGAGWSKTFVSGLVLKYLLYEMVLFLSEGVLRSRCFDRVGSCLQFLSLWVHANRMFRDMWVSGFILVTLSPLVLVDTINSMLCQECSLHNLLVYRDPGHLAKEDVSLHYAAGEDGSADRRMSSRAPSRTLGRIFGGASARTPTGPPTTTYRHVG</sequence>
<dbReference type="InterPro" id="IPR003440">
    <property type="entry name" value="Glyco_trans_48_dom"/>
</dbReference>
<dbReference type="PANTHER" id="PTHR12741">
    <property type="entry name" value="LYST-INTERACTING PROTEIN LIP5 DOPAMINE RESPONSIVE PROTEIN DRG-1"/>
    <property type="match status" value="1"/>
</dbReference>
<evidence type="ECO:0000256" key="1">
    <source>
        <dbReference type="SAM" id="MobiDB-lite"/>
    </source>
</evidence>
<feature type="transmembrane region" description="Helical" evidence="2">
    <location>
        <begin position="853"/>
        <end position="874"/>
    </location>
</feature>
<reference evidence="4" key="1">
    <citation type="submission" date="2021-02" db="EMBL/GenBank/DDBJ databases">
        <authorList>
            <person name="Dougan E. K."/>
            <person name="Rhodes N."/>
            <person name="Thang M."/>
            <person name="Chan C."/>
        </authorList>
    </citation>
    <scope>NUCLEOTIDE SEQUENCE</scope>
</reference>
<evidence type="ECO:0000313" key="4">
    <source>
        <dbReference type="EMBL" id="CAE7590399.1"/>
    </source>
</evidence>
<feature type="transmembrane region" description="Helical" evidence="2">
    <location>
        <begin position="448"/>
        <end position="474"/>
    </location>
</feature>
<feature type="transmembrane region" description="Helical" evidence="2">
    <location>
        <begin position="540"/>
        <end position="560"/>
    </location>
</feature>
<evidence type="ECO:0000259" key="3">
    <source>
        <dbReference type="Pfam" id="PF02364"/>
    </source>
</evidence>
<feature type="transmembrane region" description="Helical" evidence="2">
    <location>
        <begin position="639"/>
        <end position="659"/>
    </location>
</feature>
<keyword evidence="5" id="KW-1185">Reference proteome</keyword>
<organism evidence="4 5">
    <name type="scientific">Symbiodinium pilosum</name>
    <name type="common">Dinoflagellate</name>
    <dbReference type="NCBI Taxonomy" id="2952"/>
    <lineage>
        <taxon>Eukaryota</taxon>
        <taxon>Sar</taxon>
        <taxon>Alveolata</taxon>
        <taxon>Dinophyceae</taxon>
        <taxon>Suessiales</taxon>
        <taxon>Symbiodiniaceae</taxon>
        <taxon>Symbiodinium</taxon>
    </lineage>
</organism>